<feature type="region of interest" description="Disordered" evidence="1">
    <location>
        <begin position="249"/>
        <end position="276"/>
    </location>
</feature>
<accession>A0A168R506</accession>
<dbReference type="EMBL" id="LT554490">
    <property type="protein sequence ID" value="SAM06114.1"/>
    <property type="molecule type" value="Genomic_DNA"/>
</dbReference>
<reference evidence="2" key="1">
    <citation type="submission" date="2016-04" db="EMBL/GenBank/DDBJ databases">
        <authorList>
            <person name="Evans L.H."/>
            <person name="Alamgir A."/>
            <person name="Owens N."/>
            <person name="Weber N.D."/>
            <person name="Virtaneva K."/>
            <person name="Barbian K."/>
            <person name="Babar A."/>
            <person name="Rosenke K."/>
        </authorList>
    </citation>
    <scope>NUCLEOTIDE SEQUENCE [LARGE SCALE GENOMIC DNA]</scope>
    <source>
        <strain evidence="2">CBS 101.48</strain>
    </source>
</reference>
<keyword evidence="3" id="KW-1185">Reference proteome</keyword>
<evidence type="ECO:0008006" key="4">
    <source>
        <dbReference type="Google" id="ProtNLM"/>
    </source>
</evidence>
<dbReference type="InterPro" id="IPR012340">
    <property type="entry name" value="NA-bd_OB-fold"/>
</dbReference>
<dbReference type="OrthoDB" id="2286700at2759"/>
<dbReference type="Gene3D" id="2.40.50.140">
    <property type="entry name" value="Nucleic acid-binding proteins"/>
    <property type="match status" value="1"/>
</dbReference>
<evidence type="ECO:0000256" key="1">
    <source>
        <dbReference type="SAM" id="MobiDB-lite"/>
    </source>
</evidence>
<evidence type="ECO:0000313" key="2">
    <source>
        <dbReference type="EMBL" id="SAM06114.1"/>
    </source>
</evidence>
<dbReference type="InParanoid" id="A0A168R506"/>
<dbReference type="OMA" id="RSEDHIW"/>
<organism evidence="2">
    <name type="scientific">Absidia glauca</name>
    <name type="common">Pin mould</name>
    <dbReference type="NCBI Taxonomy" id="4829"/>
    <lineage>
        <taxon>Eukaryota</taxon>
        <taxon>Fungi</taxon>
        <taxon>Fungi incertae sedis</taxon>
        <taxon>Mucoromycota</taxon>
        <taxon>Mucoromycotina</taxon>
        <taxon>Mucoromycetes</taxon>
        <taxon>Mucorales</taxon>
        <taxon>Cunninghamellaceae</taxon>
        <taxon>Absidia</taxon>
    </lineage>
</organism>
<proteinExistence type="predicted"/>
<dbReference type="CDD" id="cd03524">
    <property type="entry name" value="RPA2_OBF_family"/>
    <property type="match status" value="1"/>
</dbReference>
<name>A0A168R506_ABSGL</name>
<gene>
    <name evidence="2" type="primary">ABSGL_11990.1 scaffold 12361</name>
</gene>
<sequence>MSKYLPSDQLLCHQSLLIEDITSADIVNDQPLTLKTKHNLLFQKVKLVGLVVSLKHHHTDNSGRKVRCLLHIDDGTATIPIHLTERIYHREGMSRLKIGAWVTIIGEVQKLDDSFFIVCKGYLIEVTPMVEIAHWLQVLVNHKNRNSSLDHSAVTARKRQKRSESNLFVSLSSQPSPIRASVEDLYPSSPIRSDENGSVSSSQIIREAPWHWSPDHIAATSTPLMQCLFGSPNRSKALNSVRSSPLRITETVNETPAPEPSDTGMDDDDFGFAGDSELGALDFDDLEKKALEHRIA</sequence>
<dbReference type="AlphaFoldDB" id="A0A168R506"/>
<protein>
    <recommendedName>
        <fullName evidence="4">CST complex subunit Stn1 N-terminal domain-containing protein</fullName>
    </recommendedName>
</protein>
<evidence type="ECO:0000313" key="3">
    <source>
        <dbReference type="Proteomes" id="UP000078561"/>
    </source>
</evidence>
<dbReference type="Proteomes" id="UP000078561">
    <property type="component" value="Unassembled WGS sequence"/>
</dbReference>